<sequence>MAAEILTREDLAVFKKELFHELRDLMNAPTAQPRKWFKSYEVRDMLGISSGTLQNMRINGTLSYTKIGGLIFYDYNDIIKLMESTKKTVKPS</sequence>
<dbReference type="InterPro" id="IPR009061">
    <property type="entry name" value="DNA-bd_dom_put_sf"/>
</dbReference>
<dbReference type="SUPFAM" id="SSF46955">
    <property type="entry name" value="Putative DNA-binding domain"/>
    <property type="match status" value="1"/>
</dbReference>
<protein>
    <recommendedName>
        <fullName evidence="3">Helix-turn-helix protein</fullName>
    </recommendedName>
</protein>
<evidence type="ECO:0008006" key="3">
    <source>
        <dbReference type="Google" id="ProtNLM"/>
    </source>
</evidence>
<dbReference type="RefSeq" id="WP_106531513.1">
    <property type="nucleotide sequence ID" value="NZ_PYAW01000013.1"/>
</dbReference>
<dbReference type="AlphaFoldDB" id="A0A2P8H814"/>
<name>A0A2P8H814_CHINA</name>
<evidence type="ECO:0000313" key="2">
    <source>
        <dbReference type="Proteomes" id="UP000240971"/>
    </source>
</evidence>
<gene>
    <name evidence="1" type="ORF">CLV51_11311</name>
</gene>
<accession>A0A2P8H814</accession>
<reference evidence="1 2" key="1">
    <citation type="submission" date="2018-03" db="EMBL/GenBank/DDBJ databases">
        <title>Genomic Encyclopedia of Archaeal and Bacterial Type Strains, Phase II (KMG-II): from individual species to whole genera.</title>
        <authorList>
            <person name="Goeker M."/>
        </authorList>
    </citation>
    <scope>NUCLEOTIDE SEQUENCE [LARGE SCALE GENOMIC DNA]</scope>
    <source>
        <strain evidence="1 2">DSM 24859</strain>
    </source>
</reference>
<evidence type="ECO:0000313" key="1">
    <source>
        <dbReference type="EMBL" id="PSL42373.1"/>
    </source>
</evidence>
<keyword evidence="2" id="KW-1185">Reference proteome</keyword>
<dbReference type="Proteomes" id="UP000240971">
    <property type="component" value="Unassembled WGS sequence"/>
</dbReference>
<comment type="caution">
    <text evidence="1">The sequence shown here is derived from an EMBL/GenBank/DDBJ whole genome shotgun (WGS) entry which is preliminary data.</text>
</comment>
<dbReference type="PANTHER" id="PTHR34585">
    <property type="match status" value="1"/>
</dbReference>
<dbReference type="EMBL" id="PYAW01000013">
    <property type="protein sequence ID" value="PSL42373.1"/>
    <property type="molecule type" value="Genomic_DNA"/>
</dbReference>
<organism evidence="1 2">
    <name type="scientific">Chitinophaga niastensis</name>
    <dbReference type="NCBI Taxonomy" id="536980"/>
    <lineage>
        <taxon>Bacteria</taxon>
        <taxon>Pseudomonadati</taxon>
        <taxon>Bacteroidota</taxon>
        <taxon>Chitinophagia</taxon>
        <taxon>Chitinophagales</taxon>
        <taxon>Chitinophagaceae</taxon>
        <taxon>Chitinophaga</taxon>
    </lineage>
</organism>
<dbReference type="PANTHER" id="PTHR34585:SF22">
    <property type="entry name" value="HELIX-TURN-HELIX DOMAIN-CONTAINING PROTEIN"/>
    <property type="match status" value="1"/>
</dbReference>
<proteinExistence type="predicted"/>
<dbReference type="OrthoDB" id="1524679at2"/>